<feature type="region of interest" description="Disordered" evidence="1">
    <location>
        <begin position="1"/>
        <end position="40"/>
    </location>
</feature>
<feature type="compositionally biased region" description="Basic and acidic residues" evidence="1">
    <location>
        <begin position="15"/>
        <end position="30"/>
    </location>
</feature>
<sequence>MAQRNPNAAAAGFSEQERAAMKARAKELKAEAGGGRGAKKAAADEAAVLSEIAAMTPADAALASRVHEIVTTEAPELAPKTWYGQPAYARDGKVLCFFRGGDVDKERYATLGFTTEARLDDGGLWPTSFAVTDMSEATRTAIGELVRRAVG</sequence>
<evidence type="ECO:0008006" key="4">
    <source>
        <dbReference type="Google" id="ProtNLM"/>
    </source>
</evidence>
<evidence type="ECO:0000256" key="1">
    <source>
        <dbReference type="SAM" id="MobiDB-lite"/>
    </source>
</evidence>
<proteinExistence type="predicted"/>
<evidence type="ECO:0000313" key="3">
    <source>
        <dbReference type="Proteomes" id="UP000321617"/>
    </source>
</evidence>
<dbReference type="SUPFAM" id="SSF159888">
    <property type="entry name" value="YdhG-like"/>
    <property type="match status" value="1"/>
</dbReference>
<protein>
    <recommendedName>
        <fullName evidence="4">YdhG-like domain-containing protein</fullName>
    </recommendedName>
</protein>
<keyword evidence="3" id="KW-1185">Reference proteome</keyword>
<reference evidence="2 3" key="1">
    <citation type="journal article" date="2013" name="Stand. Genomic Sci.">
        <title>Genomic Encyclopedia of Type Strains, Phase I: The one thousand microbial genomes (KMG-I) project.</title>
        <authorList>
            <person name="Kyrpides N.C."/>
            <person name="Woyke T."/>
            <person name="Eisen J.A."/>
            <person name="Garrity G."/>
            <person name="Lilburn T.G."/>
            <person name="Beck B.J."/>
            <person name="Whitman W.B."/>
            <person name="Hugenholtz P."/>
            <person name="Klenk H.P."/>
        </authorList>
    </citation>
    <scope>NUCLEOTIDE SEQUENCE [LARGE SCALE GENOMIC DNA]</scope>
    <source>
        <strain evidence="2 3">DSM 45044</strain>
    </source>
</reference>
<dbReference type="RefSeq" id="WP_147135161.1">
    <property type="nucleotide sequence ID" value="NZ_BAABIJ010000001.1"/>
</dbReference>
<organism evidence="2 3">
    <name type="scientific">Stackebrandtia albiflava</name>
    <dbReference type="NCBI Taxonomy" id="406432"/>
    <lineage>
        <taxon>Bacteria</taxon>
        <taxon>Bacillati</taxon>
        <taxon>Actinomycetota</taxon>
        <taxon>Actinomycetes</taxon>
        <taxon>Glycomycetales</taxon>
        <taxon>Glycomycetaceae</taxon>
        <taxon>Stackebrandtia</taxon>
    </lineage>
</organism>
<dbReference type="AlphaFoldDB" id="A0A562VD80"/>
<gene>
    <name evidence="2" type="ORF">LX16_1545</name>
</gene>
<evidence type="ECO:0000313" key="2">
    <source>
        <dbReference type="EMBL" id="TWJ15830.1"/>
    </source>
</evidence>
<name>A0A562VD80_9ACTN</name>
<comment type="caution">
    <text evidence="2">The sequence shown here is derived from an EMBL/GenBank/DDBJ whole genome shotgun (WGS) entry which is preliminary data.</text>
</comment>
<dbReference type="EMBL" id="VLLL01000005">
    <property type="protein sequence ID" value="TWJ15830.1"/>
    <property type="molecule type" value="Genomic_DNA"/>
</dbReference>
<dbReference type="OrthoDB" id="32458at2"/>
<dbReference type="Proteomes" id="UP000321617">
    <property type="component" value="Unassembled WGS sequence"/>
</dbReference>
<accession>A0A562VD80</accession>